<organism evidence="2 3">
    <name type="scientific">Tilletiaria anomala (strain ATCC 24038 / CBS 436.72 / UBC 951)</name>
    <dbReference type="NCBI Taxonomy" id="1037660"/>
    <lineage>
        <taxon>Eukaryota</taxon>
        <taxon>Fungi</taxon>
        <taxon>Dikarya</taxon>
        <taxon>Basidiomycota</taxon>
        <taxon>Ustilaginomycotina</taxon>
        <taxon>Exobasidiomycetes</taxon>
        <taxon>Georgefischeriales</taxon>
        <taxon>Tilletiariaceae</taxon>
        <taxon>Tilletiaria</taxon>
    </lineage>
</organism>
<feature type="region of interest" description="Disordered" evidence="1">
    <location>
        <begin position="508"/>
        <end position="545"/>
    </location>
</feature>
<feature type="compositionally biased region" description="Low complexity" evidence="1">
    <location>
        <begin position="335"/>
        <end position="347"/>
    </location>
</feature>
<name>A0A066VUZ4_TILAU</name>
<dbReference type="OrthoDB" id="3366724at2759"/>
<feature type="compositionally biased region" description="Polar residues" evidence="1">
    <location>
        <begin position="195"/>
        <end position="222"/>
    </location>
</feature>
<feature type="compositionally biased region" description="Polar residues" evidence="1">
    <location>
        <begin position="464"/>
        <end position="475"/>
    </location>
</feature>
<reference evidence="2 3" key="1">
    <citation type="submission" date="2014-05" db="EMBL/GenBank/DDBJ databases">
        <title>Draft genome sequence of a rare smut relative, Tilletiaria anomala UBC 951.</title>
        <authorList>
            <consortium name="DOE Joint Genome Institute"/>
            <person name="Toome M."/>
            <person name="Kuo A."/>
            <person name="Henrissat B."/>
            <person name="Lipzen A."/>
            <person name="Tritt A."/>
            <person name="Yoshinaga Y."/>
            <person name="Zane M."/>
            <person name="Barry K."/>
            <person name="Grigoriev I.V."/>
            <person name="Spatafora J.W."/>
            <person name="Aimea M.C."/>
        </authorList>
    </citation>
    <scope>NUCLEOTIDE SEQUENCE [LARGE SCALE GENOMIC DNA]</scope>
    <source>
        <strain evidence="2 3">UBC 951</strain>
    </source>
</reference>
<comment type="caution">
    <text evidence="2">The sequence shown here is derived from an EMBL/GenBank/DDBJ whole genome shotgun (WGS) entry which is preliminary data.</text>
</comment>
<evidence type="ECO:0000256" key="1">
    <source>
        <dbReference type="SAM" id="MobiDB-lite"/>
    </source>
</evidence>
<gene>
    <name evidence="2" type="ORF">K437DRAFT_257151</name>
</gene>
<feature type="compositionally biased region" description="Low complexity" evidence="1">
    <location>
        <begin position="683"/>
        <end position="696"/>
    </location>
</feature>
<feature type="compositionally biased region" description="Basic residues" evidence="1">
    <location>
        <begin position="259"/>
        <end position="270"/>
    </location>
</feature>
<evidence type="ECO:0000313" key="3">
    <source>
        <dbReference type="Proteomes" id="UP000027361"/>
    </source>
</evidence>
<dbReference type="RefSeq" id="XP_013242651.1">
    <property type="nucleotide sequence ID" value="XM_013387197.1"/>
</dbReference>
<dbReference type="InParanoid" id="A0A066VUZ4"/>
<dbReference type="AlphaFoldDB" id="A0A066VUZ4"/>
<protein>
    <submittedName>
        <fullName evidence="2">Uncharacterized protein</fullName>
    </submittedName>
</protein>
<feature type="region of interest" description="Disordered" evidence="1">
    <location>
        <begin position="597"/>
        <end position="623"/>
    </location>
</feature>
<evidence type="ECO:0000313" key="2">
    <source>
        <dbReference type="EMBL" id="KDN44113.1"/>
    </source>
</evidence>
<feature type="compositionally biased region" description="Polar residues" evidence="1">
    <location>
        <begin position="407"/>
        <end position="418"/>
    </location>
</feature>
<feature type="region of interest" description="Disordered" evidence="1">
    <location>
        <begin position="251"/>
        <end position="302"/>
    </location>
</feature>
<dbReference type="EMBL" id="JMSN01000054">
    <property type="protein sequence ID" value="KDN44113.1"/>
    <property type="molecule type" value="Genomic_DNA"/>
</dbReference>
<accession>A0A066VUZ4</accession>
<feature type="region of interest" description="Disordered" evidence="1">
    <location>
        <begin position="328"/>
        <end position="351"/>
    </location>
</feature>
<feature type="compositionally biased region" description="Low complexity" evidence="1">
    <location>
        <begin position="428"/>
        <end position="449"/>
    </location>
</feature>
<dbReference type="GeneID" id="25264618"/>
<dbReference type="OMA" id="MARWAYP"/>
<feature type="compositionally biased region" description="Low complexity" evidence="1">
    <location>
        <begin position="271"/>
        <end position="280"/>
    </location>
</feature>
<proteinExistence type="predicted"/>
<keyword evidence="3" id="KW-1185">Reference proteome</keyword>
<feature type="compositionally biased region" description="Low complexity" evidence="1">
    <location>
        <begin position="520"/>
        <end position="535"/>
    </location>
</feature>
<feature type="compositionally biased region" description="Acidic residues" evidence="1">
    <location>
        <begin position="723"/>
        <end position="737"/>
    </location>
</feature>
<dbReference type="Proteomes" id="UP000027361">
    <property type="component" value="Unassembled WGS sequence"/>
</dbReference>
<feature type="region of interest" description="Disordered" evidence="1">
    <location>
        <begin position="647"/>
        <end position="749"/>
    </location>
</feature>
<feature type="region of interest" description="Disordered" evidence="1">
    <location>
        <begin position="195"/>
        <end position="236"/>
    </location>
</feature>
<dbReference type="HOGENOM" id="CLU_359492_0_0_1"/>
<feature type="compositionally biased region" description="Low complexity" evidence="1">
    <location>
        <begin position="599"/>
        <end position="615"/>
    </location>
</feature>
<sequence>MAAATAVVHAAGSWDDGLVAPPLASAKQRLQQSKQQCRLQRAVKLRNRSSSIDSVASQTHDQYKDGTSTAQGATWLDDELCSVCSNPVKTAGSLYCSQVCRHQDELASQNLAHDALTLAGHISSTSVSPSAFAPIPGTAVNPSSSSGGSTLLGLDTSWGLSTNGVDQLDTLRYTALPLTAAGTLGSPMVRTSHHNLASADTSAPLSPTFMSRSASISGSSTHVLPRSGRQPSKQSMARWAYPFARPCLISPQQQQQNQHQHHSTQSRQHRSSSSSSSRSSLSEEESPDPATPSPNLWASSAPHAHAMGEPSALMLPPSLHAEMKGMQKLPHAGRQHTQQQQLQQRQLAETMPTPSTLASFMRYTRRPSSTNVPAPILFSSPVLAAINKVSTGGRTHIGAKSPANALGASNSDSCNTYGRKSKPVTPNGSGSDTSDLDLSGGDLSPGSSGFELEQPGFPAHRRSPLSQTVTLPNTDRGSRSAGPATAQPSTSASNITAATVTTTAVTIRHESPAGRASWHSRMSSDSVLSSRSSRSTGLTPRRPTVAHAATVPLQVSPSMASVILLTSTSSGGCDVDSFQQQPSLALVPTTVRGLTKHNSASSASAGSTGRSIGTAPVELPSPLRDLSGMQRAQEAAAAAAVAVVEAAQGDPRGRSKARGPRSSSCRRSPSPPRRGDRRRSRAASDAAAAAGSIASRGSDRGLPSAAVPLGLDSEAPSDALFGADDDNDQNQNDEEEEERTRGRQGKRFNARLSRGFGAGGLVHEAICEQVLPDYGHDDA</sequence>
<feature type="region of interest" description="Disordered" evidence="1">
    <location>
        <begin position="398"/>
        <end position="494"/>
    </location>
</feature>